<dbReference type="PANTHER" id="PTHR43507:SF1">
    <property type="entry name" value="NADH-UBIQUINONE OXIDOREDUCTASE CHAIN 4"/>
    <property type="match status" value="1"/>
</dbReference>
<dbReference type="Proteomes" id="UP000287352">
    <property type="component" value="Unassembled WGS sequence"/>
</dbReference>
<evidence type="ECO:0000256" key="2">
    <source>
        <dbReference type="ARBA" id="ARBA00009025"/>
    </source>
</evidence>
<dbReference type="PRINTS" id="PR01437">
    <property type="entry name" value="NUOXDRDTASE4"/>
</dbReference>
<evidence type="ECO:0000256" key="1">
    <source>
        <dbReference type="ARBA" id="ARBA00004127"/>
    </source>
</evidence>
<evidence type="ECO:0000256" key="3">
    <source>
        <dbReference type="ARBA" id="ARBA00022692"/>
    </source>
</evidence>
<dbReference type="GO" id="GO:0048039">
    <property type="term" value="F:ubiquinone binding"/>
    <property type="evidence" value="ECO:0007669"/>
    <property type="project" value="TreeGrafter"/>
</dbReference>
<feature type="transmembrane region" description="Helical" evidence="7">
    <location>
        <begin position="167"/>
        <end position="188"/>
    </location>
</feature>
<feature type="transmembrane region" description="Helical" evidence="7">
    <location>
        <begin position="280"/>
        <end position="302"/>
    </location>
</feature>
<feature type="domain" description="NADH:quinone oxidoreductase/Mrp antiporter transmembrane" evidence="8">
    <location>
        <begin position="131"/>
        <end position="419"/>
    </location>
</feature>
<feature type="transmembrane region" description="Helical" evidence="7">
    <location>
        <begin position="28"/>
        <end position="52"/>
    </location>
</feature>
<dbReference type="NCBIfam" id="TIGR01972">
    <property type="entry name" value="NDH_I_M"/>
    <property type="match status" value="1"/>
</dbReference>
<gene>
    <name evidence="9" type="primary">nuoM-1</name>
    <name evidence="9" type="ORF">KTT_05950</name>
</gene>
<dbReference type="GO" id="GO:0015990">
    <property type="term" value="P:electron transport coupled proton transport"/>
    <property type="evidence" value="ECO:0007669"/>
    <property type="project" value="TreeGrafter"/>
</dbReference>
<evidence type="ECO:0000256" key="7">
    <source>
        <dbReference type="SAM" id="Phobius"/>
    </source>
</evidence>
<dbReference type="PANTHER" id="PTHR43507">
    <property type="entry name" value="NADH-UBIQUINONE OXIDOREDUCTASE CHAIN 4"/>
    <property type="match status" value="1"/>
</dbReference>
<dbReference type="GO" id="GO:0008137">
    <property type="term" value="F:NADH dehydrogenase (ubiquinone) activity"/>
    <property type="evidence" value="ECO:0007669"/>
    <property type="project" value="InterPro"/>
</dbReference>
<feature type="transmembrane region" description="Helical" evidence="7">
    <location>
        <begin position="85"/>
        <end position="106"/>
    </location>
</feature>
<feature type="transmembrane region" description="Helical" evidence="7">
    <location>
        <begin position="340"/>
        <end position="357"/>
    </location>
</feature>
<proteinExistence type="inferred from homology"/>
<dbReference type="OrthoDB" id="9807568at2"/>
<dbReference type="GO" id="GO:0003954">
    <property type="term" value="F:NADH dehydrogenase activity"/>
    <property type="evidence" value="ECO:0007669"/>
    <property type="project" value="TreeGrafter"/>
</dbReference>
<organism evidence="9 10">
    <name type="scientific">Tengunoibacter tsumagoiensis</name>
    <dbReference type="NCBI Taxonomy" id="2014871"/>
    <lineage>
        <taxon>Bacteria</taxon>
        <taxon>Bacillati</taxon>
        <taxon>Chloroflexota</taxon>
        <taxon>Ktedonobacteria</taxon>
        <taxon>Ktedonobacterales</taxon>
        <taxon>Dictyobacteraceae</taxon>
        <taxon>Tengunoibacter</taxon>
    </lineage>
</organism>
<name>A0A401ZVC1_9CHLR</name>
<feature type="transmembrane region" description="Helical" evidence="7">
    <location>
        <begin position="378"/>
        <end position="396"/>
    </location>
</feature>
<evidence type="ECO:0000259" key="8">
    <source>
        <dbReference type="Pfam" id="PF00361"/>
    </source>
</evidence>
<dbReference type="AlphaFoldDB" id="A0A401ZVC1"/>
<keyword evidence="5 7" id="KW-0472">Membrane</keyword>
<comment type="similarity">
    <text evidence="2">Belongs to the complex I subunit 4 family.</text>
</comment>
<evidence type="ECO:0000256" key="6">
    <source>
        <dbReference type="RuleBase" id="RU000320"/>
    </source>
</evidence>
<sequence>MFYLSSLIFLPLLGGIALLFLPKDRGPLIRWAALGVAAIELILSLVLALLYVESTISIFSSSQFRENITWISSLGINYSLDIDGVSLLLVVLTTLLTAICIAASFGNERKVKNYMAFMLLFESGMLGVFLSSNLFLFYIFWEVMLIPAYFLLGSWGGPRRIYAAFKFVIYTSVGSFLMLAGIIALGYYHQQATGSYTLDINALLTTAKTLDPTVQIWLFLAFAAAFAVKVPFVPFHSWLPDAYSEAPAAVTALLAGAMSKTGAYGFLRLCIPLFPQAAQTLAPVFSILALVGILYCALMALVQTDLKRLLGYSSISHLGVVMLGMFSFTSQGVEGSVLQMVNHGITIAALFLLVGYLEQRTGTRRINEFGGLASRAPWLATVMLIAALSSLGLPGLNSFAGEFITLLGVFRTNIAYGVLGTIVVVPAAWYMLRFFLTIMSGPRQTEGVVGNSLRKGTFKDISFGEFWTVAPLLALIFVFGVLPAPLIWVLEQSVPNLLATLGNAFIR</sequence>
<dbReference type="InterPro" id="IPR001750">
    <property type="entry name" value="ND/Mrp_TM"/>
</dbReference>
<evidence type="ECO:0000313" key="10">
    <source>
        <dbReference type="Proteomes" id="UP000287352"/>
    </source>
</evidence>
<dbReference type="InterPro" id="IPR003918">
    <property type="entry name" value="NADH_UbQ_OxRdtase"/>
</dbReference>
<feature type="transmembrane region" description="Helical" evidence="7">
    <location>
        <begin position="309"/>
        <end position="328"/>
    </location>
</feature>
<feature type="transmembrane region" description="Helical" evidence="7">
    <location>
        <begin position="416"/>
        <end position="436"/>
    </location>
</feature>
<dbReference type="GO" id="GO:0042773">
    <property type="term" value="P:ATP synthesis coupled electron transport"/>
    <property type="evidence" value="ECO:0007669"/>
    <property type="project" value="InterPro"/>
</dbReference>
<dbReference type="InterPro" id="IPR010227">
    <property type="entry name" value="NADH_Q_OxRdtase_chainM/4"/>
</dbReference>
<evidence type="ECO:0000256" key="4">
    <source>
        <dbReference type="ARBA" id="ARBA00022989"/>
    </source>
</evidence>
<dbReference type="EMBL" id="BIFR01000001">
    <property type="protein sequence ID" value="GCE10736.1"/>
    <property type="molecule type" value="Genomic_DNA"/>
</dbReference>
<reference evidence="10" key="1">
    <citation type="submission" date="2018-12" db="EMBL/GenBank/DDBJ databases">
        <title>Tengunoibacter tsumagoiensis gen. nov., sp. nov., Dictyobacter kobayashii sp. nov., D. alpinus sp. nov., and D. joshuensis sp. nov. and description of Dictyobacteraceae fam. nov. within the order Ktedonobacterales isolated from Tengu-no-mugimeshi.</title>
        <authorList>
            <person name="Wang C.M."/>
            <person name="Zheng Y."/>
            <person name="Sakai Y."/>
            <person name="Toyoda A."/>
            <person name="Minakuchi Y."/>
            <person name="Abe K."/>
            <person name="Yokota A."/>
            <person name="Yabe S."/>
        </authorList>
    </citation>
    <scope>NUCLEOTIDE SEQUENCE [LARGE SCALE GENOMIC DNA]</scope>
    <source>
        <strain evidence="10">Uno3</strain>
    </source>
</reference>
<dbReference type="GO" id="GO:0016020">
    <property type="term" value="C:membrane"/>
    <property type="evidence" value="ECO:0007669"/>
    <property type="project" value="UniProtKB-SubCell"/>
</dbReference>
<dbReference type="GO" id="GO:0012505">
    <property type="term" value="C:endomembrane system"/>
    <property type="evidence" value="ECO:0007669"/>
    <property type="project" value="UniProtKB-SubCell"/>
</dbReference>
<feature type="transmembrane region" description="Helical" evidence="7">
    <location>
        <begin position="466"/>
        <end position="488"/>
    </location>
</feature>
<accession>A0A401ZVC1</accession>
<evidence type="ECO:0000313" key="9">
    <source>
        <dbReference type="EMBL" id="GCE10736.1"/>
    </source>
</evidence>
<keyword evidence="10" id="KW-1185">Reference proteome</keyword>
<comment type="subcellular location">
    <subcellularLocation>
        <location evidence="1">Endomembrane system</location>
        <topology evidence="1">Multi-pass membrane protein</topology>
    </subcellularLocation>
    <subcellularLocation>
        <location evidence="6">Membrane</location>
        <topology evidence="6">Multi-pass membrane protein</topology>
    </subcellularLocation>
</comment>
<protein>
    <submittedName>
        <fullName evidence="9">NADH:ubiquinone oxidoreductase subunit M</fullName>
    </submittedName>
</protein>
<keyword evidence="9" id="KW-0830">Ubiquinone</keyword>
<keyword evidence="3 6" id="KW-0812">Transmembrane</keyword>
<dbReference type="Pfam" id="PF00361">
    <property type="entry name" value="Proton_antipo_M"/>
    <property type="match status" value="1"/>
</dbReference>
<evidence type="ECO:0000256" key="5">
    <source>
        <dbReference type="ARBA" id="ARBA00023136"/>
    </source>
</evidence>
<comment type="caution">
    <text evidence="9">The sequence shown here is derived from an EMBL/GenBank/DDBJ whole genome shotgun (WGS) entry which is preliminary data.</text>
</comment>
<dbReference type="RefSeq" id="WP_126578314.1">
    <property type="nucleotide sequence ID" value="NZ_BIFR01000001.1"/>
</dbReference>
<feature type="transmembrane region" description="Helical" evidence="7">
    <location>
        <begin position="6"/>
        <end position="21"/>
    </location>
</feature>
<feature type="transmembrane region" description="Helical" evidence="7">
    <location>
        <begin position="216"/>
        <end position="236"/>
    </location>
</feature>
<keyword evidence="4 7" id="KW-1133">Transmembrane helix</keyword>
<feature type="transmembrane region" description="Helical" evidence="7">
    <location>
        <begin position="113"/>
        <end position="130"/>
    </location>
</feature>